<dbReference type="SUPFAM" id="SSF54373">
    <property type="entry name" value="FAD-linked reductases, C-terminal domain"/>
    <property type="match status" value="1"/>
</dbReference>
<evidence type="ECO:0000313" key="1">
    <source>
        <dbReference type="Proteomes" id="UP000694853"/>
    </source>
</evidence>
<dbReference type="KEGG" id="aprc:113847329"/>
<accession>A0A8B8JND2</accession>
<dbReference type="InterPro" id="IPR036188">
    <property type="entry name" value="FAD/NAD-bd_sf"/>
</dbReference>
<reference evidence="2" key="2">
    <citation type="submission" date="2025-08" db="UniProtKB">
        <authorList>
            <consortium name="RefSeq"/>
        </authorList>
    </citation>
    <scope>IDENTIFICATION</scope>
    <source>
        <tissue evidence="2">Young leaves</tissue>
    </source>
</reference>
<dbReference type="SUPFAM" id="SSF51905">
    <property type="entry name" value="FAD/NAD(P)-binding domain"/>
    <property type="match status" value="1"/>
</dbReference>
<sequence>MVGEGGKPKAVIVGGSIAGISCAHALTLATWDVLVLEKTYSPPTGSPTGAGLGLNSLSQQIIQSWLPQPQLLHNNTLPLTIDQNHATDSEKKVSRTLTRDESFNFRAAHWADLHGLLYNALPPNIFLWGHLFLSFQVADDKRSVKVKAKVLGTGKVIEIVGDLLVAADGCLSSIRQKYLPDFKLRYSGYCAWRGVLDFSKIENSETIMGIRKAYHDLGKCLYFDLASGAHTVFYELLNKKLNWIWYVNQPEPEVKGTSVTTKVNSDMIQKMQQEAEKVWIPELVKVIKETKDPFLNFIYDSEPIGKIFWDNVVLVGDAAHPTTPHCLRSTNMSILDAAVLGKCLEKWGAEKLESALEDYQLIRQPVTSKQVLHARFVGRIKQGLVLPDQEPFNPKSAKPEDCEKLLQRNTPFFNDVPLSLASIPSSISPSECL</sequence>
<organism evidence="1 2">
    <name type="scientific">Abrus precatorius</name>
    <name type="common">Indian licorice</name>
    <name type="synonym">Glycine abrus</name>
    <dbReference type="NCBI Taxonomy" id="3816"/>
    <lineage>
        <taxon>Eukaryota</taxon>
        <taxon>Viridiplantae</taxon>
        <taxon>Streptophyta</taxon>
        <taxon>Embryophyta</taxon>
        <taxon>Tracheophyta</taxon>
        <taxon>Spermatophyta</taxon>
        <taxon>Magnoliopsida</taxon>
        <taxon>eudicotyledons</taxon>
        <taxon>Gunneridae</taxon>
        <taxon>Pentapetalae</taxon>
        <taxon>rosids</taxon>
        <taxon>fabids</taxon>
        <taxon>Fabales</taxon>
        <taxon>Fabaceae</taxon>
        <taxon>Papilionoideae</taxon>
        <taxon>50 kb inversion clade</taxon>
        <taxon>NPAAA clade</taxon>
        <taxon>indigoferoid/millettioid clade</taxon>
        <taxon>Abreae</taxon>
        <taxon>Abrus</taxon>
    </lineage>
</organism>
<dbReference type="OrthoDB" id="16820at2759"/>
<reference evidence="1" key="1">
    <citation type="journal article" date="2019" name="Toxins">
        <title>Detection of Abrin-Like and Prepropulchellin-Like Toxin Genes and Transcripts Using Whole Genome Sequencing and Full-Length Transcript Sequencing of Abrus precatorius.</title>
        <authorList>
            <person name="Hovde B.T."/>
            <person name="Daligault H.E."/>
            <person name="Hanschen E.R."/>
            <person name="Kunde Y.A."/>
            <person name="Johnson M.B."/>
            <person name="Starkenburg S.R."/>
            <person name="Johnson S.L."/>
        </authorList>
    </citation>
    <scope>NUCLEOTIDE SEQUENCE [LARGE SCALE GENOMIC DNA]</scope>
</reference>
<name>A0A8B8JND2_ABRPR</name>
<dbReference type="Gene3D" id="3.50.50.60">
    <property type="entry name" value="FAD/NAD(P)-binding domain"/>
    <property type="match status" value="1"/>
</dbReference>
<dbReference type="PANTHER" id="PTHR47469:SF2">
    <property type="entry name" value="OS06G0597600 PROTEIN"/>
    <property type="match status" value="1"/>
</dbReference>
<dbReference type="InterPro" id="IPR053212">
    <property type="entry name" value="DHP_3-monooxygenase"/>
</dbReference>
<dbReference type="GeneID" id="113847329"/>
<keyword evidence="1" id="KW-1185">Reference proteome</keyword>
<protein>
    <submittedName>
        <fullName evidence="2">Uncharacterized protein LOC113847329</fullName>
    </submittedName>
</protein>
<dbReference type="PROSITE" id="PS51257">
    <property type="entry name" value="PROKAR_LIPOPROTEIN"/>
    <property type="match status" value="1"/>
</dbReference>
<gene>
    <name evidence="2" type="primary">LOC113847329</name>
</gene>
<dbReference type="Proteomes" id="UP000694853">
    <property type="component" value="Unplaced"/>
</dbReference>
<dbReference type="RefSeq" id="XP_027332153.1">
    <property type="nucleotide sequence ID" value="XM_027476352.1"/>
</dbReference>
<dbReference type="AlphaFoldDB" id="A0A8B8JND2"/>
<proteinExistence type="predicted"/>
<evidence type="ECO:0000313" key="2">
    <source>
        <dbReference type="RefSeq" id="XP_027332153.1"/>
    </source>
</evidence>
<dbReference type="PANTHER" id="PTHR47469">
    <property type="entry name" value="MONOOXYGENASE-LIKE"/>
    <property type="match status" value="1"/>
</dbReference>
<dbReference type="PRINTS" id="PR00420">
    <property type="entry name" value="RNGMNOXGNASE"/>
</dbReference>